<dbReference type="Proteomes" id="UP000218209">
    <property type="component" value="Unassembled WGS sequence"/>
</dbReference>
<dbReference type="AlphaFoldDB" id="A0A1X6NI61"/>
<dbReference type="EMBL" id="KV920752">
    <property type="protein sequence ID" value="OSX68308.1"/>
    <property type="molecule type" value="Genomic_DNA"/>
</dbReference>
<accession>A0A1X6NI61</accession>
<keyword evidence="3" id="KW-1185">Reference proteome</keyword>
<feature type="region of interest" description="Disordered" evidence="1">
    <location>
        <begin position="107"/>
        <end position="127"/>
    </location>
</feature>
<protein>
    <submittedName>
        <fullName evidence="2">Uncharacterized protein</fullName>
    </submittedName>
</protein>
<evidence type="ECO:0000256" key="1">
    <source>
        <dbReference type="SAM" id="MobiDB-lite"/>
    </source>
</evidence>
<reference evidence="2 3" key="1">
    <citation type="submission" date="2017-03" db="EMBL/GenBank/DDBJ databases">
        <title>WGS assembly of Porphyra umbilicalis.</title>
        <authorList>
            <person name="Brawley S.H."/>
            <person name="Blouin N.A."/>
            <person name="Ficko-Blean E."/>
            <person name="Wheeler G.L."/>
            <person name="Lohr M."/>
            <person name="Goodson H.V."/>
            <person name="Jenkins J.W."/>
            <person name="Blaby-Haas C.E."/>
            <person name="Helliwell K.E."/>
            <person name="Chan C."/>
            <person name="Marriage T."/>
            <person name="Bhattacharya D."/>
            <person name="Klein A.S."/>
            <person name="Badis Y."/>
            <person name="Brodie J."/>
            <person name="Cao Y."/>
            <person name="Collen J."/>
            <person name="Dittami S.M."/>
            <person name="Gachon C.M."/>
            <person name="Green B.R."/>
            <person name="Karpowicz S."/>
            <person name="Kim J.W."/>
            <person name="Kudahl U."/>
            <person name="Lin S."/>
            <person name="Michel G."/>
            <person name="Mittag M."/>
            <person name="Olson B.J."/>
            <person name="Pangilinan J."/>
            <person name="Peng Y."/>
            <person name="Qiu H."/>
            <person name="Shu S."/>
            <person name="Singer J.T."/>
            <person name="Smith A.G."/>
            <person name="Sprecher B.N."/>
            <person name="Wagner V."/>
            <person name="Wang W."/>
            <person name="Wang Z.-Y."/>
            <person name="Yan J."/>
            <person name="Yarish C."/>
            <person name="Zoeuner-Riek S."/>
            <person name="Zhuang Y."/>
            <person name="Zou Y."/>
            <person name="Lindquist E.A."/>
            <person name="Grimwood J."/>
            <person name="Barry K."/>
            <person name="Rokhsar D.S."/>
            <person name="Schmutz J."/>
            <person name="Stiller J.W."/>
            <person name="Grossman A.R."/>
            <person name="Prochnik S.E."/>
        </authorList>
    </citation>
    <scope>NUCLEOTIDE SEQUENCE [LARGE SCALE GENOMIC DNA]</scope>
    <source>
        <strain evidence="2">4086291</strain>
    </source>
</reference>
<organism evidence="2 3">
    <name type="scientific">Porphyra umbilicalis</name>
    <name type="common">Purple laver</name>
    <name type="synonym">Red alga</name>
    <dbReference type="NCBI Taxonomy" id="2786"/>
    <lineage>
        <taxon>Eukaryota</taxon>
        <taxon>Rhodophyta</taxon>
        <taxon>Bangiophyceae</taxon>
        <taxon>Bangiales</taxon>
        <taxon>Bangiaceae</taxon>
        <taxon>Porphyra</taxon>
    </lineage>
</organism>
<evidence type="ECO:0000313" key="2">
    <source>
        <dbReference type="EMBL" id="OSX68308.1"/>
    </source>
</evidence>
<name>A0A1X6NI61_PORUM</name>
<evidence type="ECO:0000313" key="3">
    <source>
        <dbReference type="Proteomes" id="UP000218209"/>
    </source>
</evidence>
<sequence>MGAGRAGRAVAAVPPVAAAAAAVDGARGTSAQHGVRSKTLAGRGSSLACTRARGATVVATRVCSYRRCDRSAAATRAGGPRHAATAVAAGLGRPPDGPAPGGVLARPDPPHGRGAPRAELARHSSARLASPRMCAASAWRTGRRDWGRGRMPRGRNAGRVAHTAKKGGVAQGRRTTRLGCRAERHGFCCRSRRLGGAVASRRGAARARRACRGAGGGAQRGQRRRLGGAEGRTGRRCALVGGSERSKARVTLCCRSRLIKAPGGESRGIQPVDSHRFKSVDWKKKNCVR</sequence>
<proteinExistence type="predicted"/>
<gene>
    <name evidence="2" type="ORF">BU14_3040s0001</name>
</gene>